<keyword evidence="5 10" id="KW-1133">Transmembrane helix</keyword>
<feature type="transmembrane region" description="Helical" evidence="10">
    <location>
        <begin position="212"/>
        <end position="232"/>
    </location>
</feature>
<keyword evidence="3" id="KW-1003">Cell membrane</keyword>
<keyword evidence="4 10" id="KW-0812">Transmembrane</keyword>
<dbReference type="InterPro" id="IPR003691">
    <property type="entry name" value="FluC"/>
</dbReference>
<comment type="function">
    <text evidence="1">Fluoride channel required for the rapid expulsion of cytoplasmic fluoride.</text>
</comment>
<evidence type="ECO:0000256" key="3">
    <source>
        <dbReference type="ARBA" id="ARBA00022475"/>
    </source>
</evidence>
<evidence type="ECO:0000256" key="5">
    <source>
        <dbReference type="ARBA" id="ARBA00022989"/>
    </source>
</evidence>
<comment type="subcellular location">
    <subcellularLocation>
        <location evidence="2">Cell membrane</location>
        <topology evidence="2">Multi-pass membrane protein</topology>
    </subcellularLocation>
</comment>
<dbReference type="PANTHER" id="PTHR28259:SF1">
    <property type="entry name" value="FLUORIDE EXPORT PROTEIN 1-RELATED"/>
    <property type="match status" value="1"/>
</dbReference>
<reference evidence="11" key="1">
    <citation type="submission" date="2020-11" db="EMBL/GenBank/DDBJ databases">
        <authorList>
            <consortium name="DOE Joint Genome Institute"/>
            <person name="Ahrendt S."/>
            <person name="Riley R."/>
            <person name="Andreopoulos W."/>
            <person name="Labutti K."/>
            <person name="Pangilinan J."/>
            <person name="Ruiz-Duenas F.J."/>
            <person name="Barrasa J.M."/>
            <person name="Sanchez-Garcia M."/>
            <person name="Camarero S."/>
            <person name="Miyauchi S."/>
            <person name="Serrano A."/>
            <person name="Linde D."/>
            <person name="Babiker R."/>
            <person name="Drula E."/>
            <person name="Ayuso-Fernandez I."/>
            <person name="Pacheco R."/>
            <person name="Padilla G."/>
            <person name="Ferreira P."/>
            <person name="Barriuso J."/>
            <person name="Kellner H."/>
            <person name="Castanera R."/>
            <person name="Alfaro M."/>
            <person name="Ramirez L."/>
            <person name="Pisabarro A.G."/>
            <person name="Kuo A."/>
            <person name="Tritt A."/>
            <person name="Lipzen A."/>
            <person name="He G."/>
            <person name="Yan M."/>
            <person name="Ng V."/>
            <person name="Cullen D."/>
            <person name="Martin F."/>
            <person name="Rosso M.-N."/>
            <person name="Henrissat B."/>
            <person name="Hibbett D."/>
            <person name="Martinez A.T."/>
            <person name="Grigoriev I.V."/>
        </authorList>
    </citation>
    <scope>NUCLEOTIDE SEQUENCE</scope>
    <source>
        <strain evidence="11">CBS 506.95</strain>
    </source>
</reference>
<evidence type="ECO:0000313" key="12">
    <source>
        <dbReference type="Proteomes" id="UP000807306"/>
    </source>
</evidence>
<feature type="compositionally biased region" description="Polar residues" evidence="9">
    <location>
        <begin position="13"/>
        <end position="32"/>
    </location>
</feature>
<proteinExistence type="inferred from homology"/>
<feature type="transmembrane region" description="Helical" evidence="10">
    <location>
        <begin position="97"/>
        <end position="116"/>
    </location>
</feature>
<protein>
    <submittedName>
        <fullName evidence="11">CrcB-like protein-domain-containing protein</fullName>
    </submittedName>
</protein>
<comment type="caution">
    <text evidence="11">The sequence shown here is derived from an EMBL/GenBank/DDBJ whole genome shotgun (WGS) entry which is preliminary data.</text>
</comment>
<evidence type="ECO:0000313" key="11">
    <source>
        <dbReference type="EMBL" id="KAF9534266.1"/>
    </source>
</evidence>
<dbReference type="GO" id="GO:1903425">
    <property type="term" value="F:fluoride transmembrane transporter activity"/>
    <property type="evidence" value="ECO:0007669"/>
    <property type="project" value="TreeGrafter"/>
</dbReference>
<feature type="transmembrane region" description="Helical" evidence="10">
    <location>
        <begin position="64"/>
        <end position="85"/>
    </location>
</feature>
<evidence type="ECO:0000256" key="10">
    <source>
        <dbReference type="SAM" id="Phobius"/>
    </source>
</evidence>
<comment type="catalytic activity">
    <reaction evidence="8">
        <text>fluoride(in) = fluoride(out)</text>
        <dbReference type="Rhea" id="RHEA:76159"/>
        <dbReference type="ChEBI" id="CHEBI:17051"/>
    </reaction>
    <physiologicalReaction direction="left-to-right" evidence="8">
        <dbReference type="Rhea" id="RHEA:76160"/>
    </physiologicalReaction>
</comment>
<dbReference type="AlphaFoldDB" id="A0A9P6EQL3"/>
<evidence type="ECO:0000256" key="8">
    <source>
        <dbReference type="ARBA" id="ARBA00035585"/>
    </source>
</evidence>
<dbReference type="EMBL" id="MU157826">
    <property type="protein sequence ID" value="KAF9534266.1"/>
    <property type="molecule type" value="Genomic_DNA"/>
</dbReference>
<keyword evidence="12" id="KW-1185">Reference proteome</keyword>
<organism evidence="11 12">
    <name type="scientific">Crepidotus variabilis</name>
    <dbReference type="NCBI Taxonomy" id="179855"/>
    <lineage>
        <taxon>Eukaryota</taxon>
        <taxon>Fungi</taxon>
        <taxon>Dikarya</taxon>
        <taxon>Basidiomycota</taxon>
        <taxon>Agaricomycotina</taxon>
        <taxon>Agaricomycetes</taxon>
        <taxon>Agaricomycetidae</taxon>
        <taxon>Agaricales</taxon>
        <taxon>Agaricineae</taxon>
        <taxon>Crepidotaceae</taxon>
        <taxon>Crepidotus</taxon>
    </lineage>
</organism>
<feature type="transmembrane region" description="Helical" evidence="10">
    <location>
        <begin position="333"/>
        <end position="354"/>
    </location>
</feature>
<dbReference type="PANTHER" id="PTHR28259">
    <property type="entry name" value="FLUORIDE EXPORT PROTEIN 1-RELATED"/>
    <property type="match status" value="1"/>
</dbReference>
<feature type="transmembrane region" description="Helical" evidence="10">
    <location>
        <begin position="128"/>
        <end position="148"/>
    </location>
</feature>
<evidence type="ECO:0000256" key="7">
    <source>
        <dbReference type="ARBA" id="ARBA00035120"/>
    </source>
</evidence>
<feature type="region of interest" description="Disordered" evidence="9">
    <location>
        <begin position="1"/>
        <end position="57"/>
    </location>
</feature>
<evidence type="ECO:0000256" key="2">
    <source>
        <dbReference type="ARBA" id="ARBA00004651"/>
    </source>
</evidence>
<dbReference type="OrthoDB" id="409792at2759"/>
<feature type="transmembrane region" description="Helical" evidence="10">
    <location>
        <begin position="269"/>
        <end position="289"/>
    </location>
</feature>
<dbReference type="Pfam" id="PF02537">
    <property type="entry name" value="CRCB"/>
    <property type="match status" value="2"/>
</dbReference>
<evidence type="ECO:0000256" key="9">
    <source>
        <dbReference type="SAM" id="MobiDB-lite"/>
    </source>
</evidence>
<name>A0A9P6EQL3_9AGAR</name>
<dbReference type="Proteomes" id="UP000807306">
    <property type="component" value="Unassembled WGS sequence"/>
</dbReference>
<feature type="transmembrane region" description="Helical" evidence="10">
    <location>
        <begin position="168"/>
        <end position="192"/>
    </location>
</feature>
<evidence type="ECO:0000256" key="6">
    <source>
        <dbReference type="ARBA" id="ARBA00023136"/>
    </source>
</evidence>
<evidence type="ECO:0000256" key="1">
    <source>
        <dbReference type="ARBA" id="ARBA00002598"/>
    </source>
</evidence>
<accession>A0A9P6EQL3</accession>
<evidence type="ECO:0000256" key="4">
    <source>
        <dbReference type="ARBA" id="ARBA00022692"/>
    </source>
</evidence>
<dbReference type="GO" id="GO:0005886">
    <property type="term" value="C:plasma membrane"/>
    <property type="evidence" value="ECO:0007669"/>
    <property type="project" value="UniProtKB-SubCell"/>
</dbReference>
<comment type="similarity">
    <text evidence="7">Belongs to the fluoride channel Fluc/FEX (TC 1.A.43) family.</text>
</comment>
<gene>
    <name evidence="11" type="ORF">CPB83DRAFT_843960</name>
</gene>
<keyword evidence="6 10" id="KW-0472">Membrane</keyword>
<feature type="compositionally biased region" description="Basic and acidic residues" evidence="9">
    <location>
        <begin position="1"/>
        <end position="12"/>
    </location>
</feature>
<sequence>MTFFNGEKRHTTDINSSSAVTSDENSSRTQGLQEDEAQELQPESIDRPPGPDDGLPPSKIYEPLSFPVITLLMPASVFGVLARLGLSALMNYPGHSIFPLAYAQAVGCLFMGLGLGMKEEIGQFYGPLYTALTTGFCGSLTTFSSWQLQVFQAWINASQTKRGGFADFLDGVALSTITLSLSVASVVFGCRIGSLIASRLAEPRLLPPMARYTLSTISILIYAATYIIYFLLPSSFRHQATAALLFSFPGTLTRYVLSTFLNRRIKALPLGTLTANTFGAALLAVFRILQSTPSARSTNACNVLQGLIDGYCGCLTTVSTFAAELRDFRLTKAVRYAVVSWVLGQLMMVLIYGIPLWSGRVEKNPTCNFG</sequence>